<feature type="domain" description="Ig-like" evidence="2">
    <location>
        <begin position="422"/>
        <end position="493"/>
    </location>
</feature>
<feature type="domain" description="Ig-like" evidence="2">
    <location>
        <begin position="166"/>
        <end position="230"/>
    </location>
</feature>
<dbReference type="SUPFAM" id="SSF48726">
    <property type="entry name" value="Immunoglobulin"/>
    <property type="match status" value="4"/>
</dbReference>
<keyword evidence="1" id="KW-0472">Membrane</keyword>
<feature type="domain" description="Ig-like" evidence="2">
    <location>
        <begin position="315"/>
        <end position="398"/>
    </location>
</feature>
<dbReference type="PROSITE" id="PS50835">
    <property type="entry name" value="IG_LIKE"/>
    <property type="match status" value="4"/>
</dbReference>
<dbReference type="GO" id="GO:0007155">
    <property type="term" value="P:cell adhesion"/>
    <property type="evidence" value="ECO:0007669"/>
    <property type="project" value="InterPro"/>
</dbReference>
<dbReference type="InterPro" id="IPR036179">
    <property type="entry name" value="Ig-like_dom_sf"/>
</dbReference>
<feature type="domain" description="Ig-like" evidence="2">
    <location>
        <begin position="55"/>
        <end position="154"/>
    </location>
</feature>
<dbReference type="Pfam" id="PF13927">
    <property type="entry name" value="Ig_3"/>
    <property type="match status" value="1"/>
</dbReference>
<accession>A0A556UF12</accession>
<evidence type="ECO:0000259" key="2">
    <source>
        <dbReference type="PROSITE" id="PS50835"/>
    </source>
</evidence>
<dbReference type="PIRSF" id="PIRSF000615">
    <property type="entry name" value="TyrPK_CSF1-R"/>
    <property type="match status" value="1"/>
</dbReference>
<dbReference type="EMBL" id="VCAZ01000067">
    <property type="protein sequence ID" value="TSO47183.1"/>
    <property type="molecule type" value="Genomic_DNA"/>
</dbReference>
<dbReference type="Gene3D" id="2.60.40.10">
    <property type="entry name" value="Immunoglobulins"/>
    <property type="match status" value="6"/>
</dbReference>
<dbReference type="InterPro" id="IPR003598">
    <property type="entry name" value="Ig_sub2"/>
</dbReference>
<dbReference type="SMART" id="SM00408">
    <property type="entry name" value="IGc2"/>
    <property type="match status" value="3"/>
</dbReference>
<organism evidence="3 4">
    <name type="scientific">Bagarius yarrelli</name>
    <name type="common">Goonch</name>
    <name type="synonym">Bagrus yarrelli</name>
    <dbReference type="NCBI Taxonomy" id="175774"/>
    <lineage>
        <taxon>Eukaryota</taxon>
        <taxon>Metazoa</taxon>
        <taxon>Chordata</taxon>
        <taxon>Craniata</taxon>
        <taxon>Vertebrata</taxon>
        <taxon>Euteleostomi</taxon>
        <taxon>Actinopterygii</taxon>
        <taxon>Neopterygii</taxon>
        <taxon>Teleostei</taxon>
        <taxon>Ostariophysi</taxon>
        <taxon>Siluriformes</taxon>
        <taxon>Sisoridae</taxon>
        <taxon>Sisorinae</taxon>
        <taxon>Bagarius</taxon>
    </lineage>
</organism>
<feature type="transmembrane region" description="Helical" evidence="1">
    <location>
        <begin position="500"/>
        <end position="526"/>
    </location>
</feature>
<gene>
    <name evidence="3" type="ORF">Baya_10145</name>
</gene>
<reference evidence="3 4" key="1">
    <citation type="journal article" date="2019" name="Genome Biol. Evol.">
        <title>Whole-Genome Sequencing of the Giant Devil Catfish, Bagarius yarrelli.</title>
        <authorList>
            <person name="Jiang W."/>
            <person name="Lv Y."/>
            <person name="Cheng L."/>
            <person name="Yang K."/>
            <person name="Chao B."/>
            <person name="Wang X."/>
            <person name="Li Y."/>
            <person name="Pan X."/>
            <person name="You X."/>
            <person name="Zhang Y."/>
            <person name="Yang J."/>
            <person name="Li J."/>
            <person name="Zhang X."/>
            <person name="Liu S."/>
            <person name="Sun C."/>
            <person name="Yang J."/>
            <person name="Shi Q."/>
        </authorList>
    </citation>
    <scope>NUCLEOTIDE SEQUENCE [LARGE SCALE GENOMIC DNA]</scope>
    <source>
        <strain evidence="3">JWS20170419001</strain>
        <tissue evidence="3">Muscle</tissue>
    </source>
</reference>
<dbReference type="PANTHER" id="PTHR13771">
    <property type="entry name" value="INTERCELLULAR ADHESION MOLECULE"/>
    <property type="match status" value="1"/>
</dbReference>
<keyword evidence="1" id="KW-0812">Transmembrane</keyword>
<dbReference type="InterPro" id="IPR003599">
    <property type="entry name" value="Ig_sub"/>
</dbReference>
<evidence type="ECO:0000313" key="4">
    <source>
        <dbReference type="Proteomes" id="UP000319801"/>
    </source>
</evidence>
<keyword evidence="1" id="KW-1133">Transmembrane helix</keyword>
<dbReference type="InterPro" id="IPR047012">
    <property type="entry name" value="ICAM_VCAM"/>
</dbReference>
<dbReference type="OrthoDB" id="5843397at2759"/>
<dbReference type="SMART" id="SM00409">
    <property type="entry name" value="IG"/>
    <property type="match status" value="4"/>
</dbReference>
<dbReference type="GO" id="GO:0005178">
    <property type="term" value="F:integrin binding"/>
    <property type="evidence" value="ECO:0007669"/>
    <property type="project" value="InterPro"/>
</dbReference>
<dbReference type="PANTHER" id="PTHR13771:SF9">
    <property type="entry name" value="INTERCELLULAR ADHESION MOLECULE 5"/>
    <property type="match status" value="1"/>
</dbReference>
<keyword evidence="4" id="KW-1185">Reference proteome</keyword>
<protein>
    <submittedName>
        <fullName evidence="3">Vascular cell adhesion protein 1</fullName>
    </submittedName>
</protein>
<dbReference type="InterPro" id="IPR007110">
    <property type="entry name" value="Ig-like_dom"/>
</dbReference>
<dbReference type="InterPro" id="IPR013783">
    <property type="entry name" value="Ig-like_fold"/>
</dbReference>
<sequence length="565" mass="63572">MGWEASQGSVRMQKNVQFITWSVEKLKEWDIRPMCFINANRQEMELLKITVYKPPDSVFISTKSNVELMFEANEYELKCNVQNVAPVQLLNVKWYKGDQLINTKEFSEDNDKFPANKTTTIQIIPNRNDDGVQYRCEAELKLGPDGPHPPPKLTSDPLNITVHYPPSTILEPQAIRVSAGEDVVLKCASNAKPRPRYDWFYHKASNVFIKDQDGVSLLHITHAGGAEPSCPLSVDPPRVLLEYGDTISVKCLTNATDSSLIWIFDKRLISNDTLVINSTLLSDFLDGNLKAMCHGTFIGLDFCEQDVDVTIYNPPEKVSIGTLDHTGPMIEGNNYTLRCDIRNVAPVHLLTVNWYKGKYHIKNESFPSGTEFLANKTATLTIFPSRNDNITSYSCEAELQLPLKNPIKVKSNPFNITVYYKPAIHKKSPQWVPVFHGYSEVLVCKASGYPEPTITWIYNNEIFKGENLTVKENVGEYTCIASNSVGNDTRVVNVVLKEDYLPLIAGFVALVVVIISVFFISIYSIYYKNTKMGHYTVEGATPKAQNGNVARNGKDSTLPMKKFLM</sequence>
<evidence type="ECO:0000256" key="1">
    <source>
        <dbReference type="SAM" id="Phobius"/>
    </source>
</evidence>
<comment type="caution">
    <text evidence="3">The sequence shown here is derived from an EMBL/GenBank/DDBJ whole genome shotgun (WGS) entry which is preliminary data.</text>
</comment>
<proteinExistence type="predicted"/>
<dbReference type="Proteomes" id="UP000319801">
    <property type="component" value="Unassembled WGS sequence"/>
</dbReference>
<name>A0A556UF12_BAGYA</name>
<dbReference type="AlphaFoldDB" id="A0A556UF12"/>
<evidence type="ECO:0000313" key="3">
    <source>
        <dbReference type="EMBL" id="TSO47183.1"/>
    </source>
</evidence>